<dbReference type="STRING" id="71717.A0A4Y7SA69"/>
<gene>
    <name evidence="1" type="ORF">FA13DRAFT_1648709</name>
</gene>
<feature type="non-terminal residue" evidence="1">
    <location>
        <position position="204"/>
    </location>
</feature>
<sequence>MPSSHPQPHFNMSTFTSYSTPPPNARFSKSWFQSLTVDEAIRIPNYPRIAPENSLKHWVFGPDVPTGARATTIAPSEVVLSNSDLAPIYKDWERSYNEDGSRSVYVSYTVDGEEYQYIQLIKLINNYDDARKQFIRLVDYLEHPTAMTGQAGGLVGPLKACYFLEGLAGFYSTSCPLYKLGSLLGEQWVHEDIFHASCEHEYFR</sequence>
<protein>
    <submittedName>
        <fullName evidence="1">Uncharacterized protein</fullName>
    </submittedName>
</protein>
<reference evidence="1 2" key="1">
    <citation type="journal article" date="2019" name="Nat. Ecol. Evol.">
        <title>Megaphylogeny resolves global patterns of mushroom evolution.</title>
        <authorList>
            <person name="Varga T."/>
            <person name="Krizsan K."/>
            <person name="Foldi C."/>
            <person name="Dima B."/>
            <person name="Sanchez-Garcia M."/>
            <person name="Sanchez-Ramirez S."/>
            <person name="Szollosi G.J."/>
            <person name="Szarkandi J.G."/>
            <person name="Papp V."/>
            <person name="Albert L."/>
            <person name="Andreopoulos W."/>
            <person name="Angelini C."/>
            <person name="Antonin V."/>
            <person name="Barry K.W."/>
            <person name="Bougher N.L."/>
            <person name="Buchanan P."/>
            <person name="Buyck B."/>
            <person name="Bense V."/>
            <person name="Catcheside P."/>
            <person name="Chovatia M."/>
            <person name="Cooper J."/>
            <person name="Damon W."/>
            <person name="Desjardin D."/>
            <person name="Finy P."/>
            <person name="Geml J."/>
            <person name="Haridas S."/>
            <person name="Hughes K."/>
            <person name="Justo A."/>
            <person name="Karasinski D."/>
            <person name="Kautmanova I."/>
            <person name="Kiss B."/>
            <person name="Kocsube S."/>
            <person name="Kotiranta H."/>
            <person name="LaButti K.M."/>
            <person name="Lechner B.E."/>
            <person name="Liimatainen K."/>
            <person name="Lipzen A."/>
            <person name="Lukacs Z."/>
            <person name="Mihaltcheva S."/>
            <person name="Morgado L.N."/>
            <person name="Niskanen T."/>
            <person name="Noordeloos M.E."/>
            <person name="Ohm R.A."/>
            <person name="Ortiz-Santana B."/>
            <person name="Ovrebo C."/>
            <person name="Racz N."/>
            <person name="Riley R."/>
            <person name="Savchenko A."/>
            <person name="Shiryaev A."/>
            <person name="Soop K."/>
            <person name="Spirin V."/>
            <person name="Szebenyi C."/>
            <person name="Tomsovsky M."/>
            <person name="Tulloss R.E."/>
            <person name="Uehling J."/>
            <person name="Grigoriev I.V."/>
            <person name="Vagvolgyi C."/>
            <person name="Papp T."/>
            <person name="Martin F.M."/>
            <person name="Miettinen O."/>
            <person name="Hibbett D.S."/>
            <person name="Nagy L.G."/>
        </authorList>
    </citation>
    <scope>NUCLEOTIDE SEQUENCE [LARGE SCALE GENOMIC DNA]</scope>
    <source>
        <strain evidence="1 2">FP101781</strain>
    </source>
</reference>
<dbReference type="EMBL" id="QPFP01000250">
    <property type="protein sequence ID" value="TEB18478.1"/>
    <property type="molecule type" value="Genomic_DNA"/>
</dbReference>
<dbReference type="OrthoDB" id="3048892at2759"/>
<organism evidence="1 2">
    <name type="scientific">Coprinellus micaceus</name>
    <name type="common">Glistening ink-cap mushroom</name>
    <name type="synonym">Coprinus micaceus</name>
    <dbReference type="NCBI Taxonomy" id="71717"/>
    <lineage>
        <taxon>Eukaryota</taxon>
        <taxon>Fungi</taxon>
        <taxon>Dikarya</taxon>
        <taxon>Basidiomycota</taxon>
        <taxon>Agaricomycotina</taxon>
        <taxon>Agaricomycetes</taxon>
        <taxon>Agaricomycetidae</taxon>
        <taxon>Agaricales</taxon>
        <taxon>Agaricineae</taxon>
        <taxon>Psathyrellaceae</taxon>
        <taxon>Coprinellus</taxon>
    </lineage>
</organism>
<accession>A0A4Y7SA69</accession>
<comment type="caution">
    <text evidence="1">The sequence shown here is derived from an EMBL/GenBank/DDBJ whole genome shotgun (WGS) entry which is preliminary data.</text>
</comment>
<proteinExistence type="predicted"/>
<evidence type="ECO:0000313" key="1">
    <source>
        <dbReference type="EMBL" id="TEB18478.1"/>
    </source>
</evidence>
<dbReference type="Proteomes" id="UP000298030">
    <property type="component" value="Unassembled WGS sequence"/>
</dbReference>
<dbReference type="AlphaFoldDB" id="A0A4Y7SA69"/>
<keyword evidence="2" id="KW-1185">Reference proteome</keyword>
<name>A0A4Y7SA69_COPMI</name>
<evidence type="ECO:0000313" key="2">
    <source>
        <dbReference type="Proteomes" id="UP000298030"/>
    </source>
</evidence>